<name>A0AAD9N3Y8_9ANNE</name>
<keyword evidence="5" id="KW-1185">Reference proteome</keyword>
<dbReference type="Gene3D" id="3.10.100.10">
    <property type="entry name" value="Mannose-Binding Protein A, subunit A"/>
    <property type="match status" value="2"/>
</dbReference>
<feature type="transmembrane region" description="Helical" evidence="2">
    <location>
        <begin position="7"/>
        <end position="28"/>
    </location>
</feature>
<protein>
    <recommendedName>
        <fullName evidence="3">C-type lectin domain-containing protein</fullName>
    </recommendedName>
</protein>
<feature type="region of interest" description="Disordered" evidence="1">
    <location>
        <begin position="305"/>
        <end position="326"/>
    </location>
</feature>
<comment type="caution">
    <text evidence="4">The sequence shown here is derived from an EMBL/GenBank/DDBJ whole genome shotgun (WGS) entry which is preliminary data.</text>
</comment>
<sequence>MAYLRSYFVLQVLFVNIPVLQVLFVSVISGQYTQVKKVCKDTRPGQCYTLYKSTAGSINWKQAQELCITYNETLATIPDMDTQRSVEQLMKTGSKIGAWMAGQVRTDYRWQLINGDAYNIEPEESNIDNDNCGYLRVSDTLTEFYSASCISYKFILCQYDIPESGCAAGDIKFGTLCLRRISDGVTWYSALMACHNLGFSLVRYEPGLLSLNKTHLINPNSWIQVYRDPWIWNTGLDTTKMEYFNWDKDTGNNIPGDCMYINSDKFNWSSQPCSSISQDVNYFVCEKDPDQSKTLPGMSEIIRSRKRQDPITTDISSYPASDTTTHGPGSITLDSQAELSVIGQPSSAIIQEGDVHTGYEINESRNDSRQATMSLDGVDEEQATEVKDYERLRVYENIRERTNTYDNLKVIE</sequence>
<dbReference type="SMART" id="SM00034">
    <property type="entry name" value="CLECT"/>
    <property type="match status" value="2"/>
</dbReference>
<organism evidence="4 5">
    <name type="scientific">Paralvinella palmiformis</name>
    <dbReference type="NCBI Taxonomy" id="53620"/>
    <lineage>
        <taxon>Eukaryota</taxon>
        <taxon>Metazoa</taxon>
        <taxon>Spiralia</taxon>
        <taxon>Lophotrochozoa</taxon>
        <taxon>Annelida</taxon>
        <taxon>Polychaeta</taxon>
        <taxon>Sedentaria</taxon>
        <taxon>Canalipalpata</taxon>
        <taxon>Terebellida</taxon>
        <taxon>Terebelliformia</taxon>
        <taxon>Alvinellidae</taxon>
        <taxon>Paralvinella</taxon>
    </lineage>
</organism>
<dbReference type="CDD" id="cd00037">
    <property type="entry name" value="CLECT"/>
    <property type="match status" value="2"/>
</dbReference>
<evidence type="ECO:0000313" key="5">
    <source>
        <dbReference type="Proteomes" id="UP001208570"/>
    </source>
</evidence>
<accession>A0AAD9N3Y8</accession>
<keyword evidence="2" id="KW-0812">Transmembrane</keyword>
<dbReference type="PANTHER" id="PTHR45784:SF3">
    <property type="entry name" value="C-TYPE LECTIN DOMAIN FAMILY 4 MEMBER K-LIKE-RELATED"/>
    <property type="match status" value="1"/>
</dbReference>
<proteinExistence type="predicted"/>
<dbReference type="InterPro" id="IPR001304">
    <property type="entry name" value="C-type_lectin-like"/>
</dbReference>
<reference evidence="4" key="1">
    <citation type="journal article" date="2023" name="Mol. Biol. Evol.">
        <title>Third-Generation Sequencing Reveals the Adaptive Role of the Epigenome in Three Deep-Sea Polychaetes.</title>
        <authorList>
            <person name="Perez M."/>
            <person name="Aroh O."/>
            <person name="Sun Y."/>
            <person name="Lan Y."/>
            <person name="Juniper S.K."/>
            <person name="Young C.R."/>
            <person name="Angers B."/>
            <person name="Qian P.Y."/>
        </authorList>
    </citation>
    <scope>NUCLEOTIDE SEQUENCE</scope>
    <source>
        <strain evidence="4">P08H-3</strain>
    </source>
</reference>
<dbReference type="Pfam" id="PF00059">
    <property type="entry name" value="Lectin_C"/>
    <property type="match status" value="2"/>
</dbReference>
<dbReference type="SUPFAM" id="SSF56436">
    <property type="entry name" value="C-type lectin-like"/>
    <property type="match status" value="2"/>
</dbReference>
<feature type="compositionally biased region" description="Polar residues" evidence="1">
    <location>
        <begin position="310"/>
        <end position="326"/>
    </location>
</feature>
<dbReference type="PANTHER" id="PTHR45784">
    <property type="entry name" value="C-TYPE LECTIN DOMAIN FAMILY 20 MEMBER A-RELATED"/>
    <property type="match status" value="1"/>
</dbReference>
<dbReference type="EMBL" id="JAODUP010000298">
    <property type="protein sequence ID" value="KAK2153414.1"/>
    <property type="molecule type" value="Genomic_DNA"/>
</dbReference>
<keyword evidence="2" id="KW-0472">Membrane</keyword>
<dbReference type="InterPro" id="IPR016186">
    <property type="entry name" value="C-type_lectin-like/link_sf"/>
</dbReference>
<feature type="domain" description="C-type lectin" evidence="3">
    <location>
        <begin position="173"/>
        <end position="274"/>
    </location>
</feature>
<dbReference type="Proteomes" id="UP001208570">
    <property type="component" value="Unassembled WGS sequence"/>
</dbReference>
<feature type="domain" description="C-type lectin" evidence="3">
    <location>
        <begin position="43"/>
        <end position="158"/>
    </location>
</feature>
<evidence type="ECO:0000259" key="3">
    <source>
        <dbReference type="PROSITE" id="PS50041"/>
    </source>
</evidence>
<gene>
    <name evidence="4" type="ORF">LSH36_298g04129</name>
</gene>
<evidence type="ECO:0000313" key="4">
    <source>
        <dbReference type="EMBL" id="KAK2153414.1"/>
    </source>
</evidence>
<dbReference type="InterPro" id="IPR016187">
    <property type="entry name" value="CTDL_fold"/>
</dbReference>
<dbReference type="PROSITE" id="PS50041">
    <property type="entry name" value="C_TYPE_LECTIN_2"/>
    <property type="match status" value="2"/>
</dbReference>
<evidence type="ECO:0000256" key="2">
    <source>
        <dbReference type="SAM" id="Phobius"/>
    </source>
</evidence>
<evidence type="ECO:0000256" key="1">
    <source>
        <dbReference type="SAM" id="MobiDB-lite"/>
    </source>
</evidence>
<keyword evidence="2" id="KW-1133">Transmembrane helix</keyword>
<dbReference type="AlphaFoldDB" id="A0AAD9N3Y8"/>